<dbReference type="PANTHER" id="PTHR37842:SF2">
    <property type="entry name" value="GYLCOSYL HYDROLASE 115 C-TERMINAL DOMAIN-CONTAINING PROTEIN"/>
    <property type="match status" value="1"/>
</dbReference>
<dbReference type="EMBL" id="KQ964248">
    <property type="protein sequence ID" value="KXJ93594.1"/>
    <property type="molecule type" value="Genomic_DNA"/>
</dbReference>
<dbReference type="InterPro" id="IPR029018">
    <property type="entry name" value="Hex-like_dom2"/>
</dbReference>
<evidence type="ECO:0000256" key="1">
    <source>
        <dbReference type="ARBA" id="ARBA00022801"/>
    </source>
</evidence>
<protein>
    <recommendedName>
        <fullName evidence="2">Gylcosyl hydrolase 115 C-terminal domain-containing protein</fullName>
    </recommendedName>
</protein>
<name>A0A136J8U0_9PEZI</name>
<organism evidence="3 4">
    <name type="scientific">Microdochium bolleyi</name>
    <dbReference type="NCBI Taxonomy" id="196109"/>
    <lineage>
        <taxon>Eukaryota</taxon>
        <taxon>Fungi</taxon>
        <taxon>Dikarya</taxon>
        <taxon>Ascomycota</taxon>
        <taxon>Pezizomycotina</taxon>
        <taxon>Sordariomycetes</taxon>
        <taxon>Xylariomycetidae</taxon>
        <taxon>Xylariales</taxon>
        <taxon>Microdochiaceae</taxon>
        <taxon>Microdochium</taxon>
    </lineage>
</organism>
<keyword evidence="4" id="KW-1185">Reference proteome</keyword>
<proteinExistence type="predicted"/>
<dbReference type="STRING" id="196109.A0A136J8U0"/>
<dbReference type="InterPro" id="IPR042301">
    <property type="entry name" value="GH115_sf"/>
</dbReference>
<dbReference type="Gene3D" id="3.30.379.10">
    <property type="entry name" value="Chitobiase/beta-hexosaminidase domain 2-like"/>
    <property type="match status" value="1"/>
</dbReference>
<dbReference type="InterPro" id="IPR031924">
    <property type="entry name" value="GH115"/>
</dbReference>
<feature type="domain" description="Gylcosyl hydrolase 115 C-terminal" evidence="2">
    <location>
        <begin position="810"/>
        <end position="978"/>
    </location>
</feature>
<evidence type="ECO:0000259" key="2">
    <source>
        <dbReference type="Pfam" id="PF17829"/>
    </source>
</evidence>
<dbReference type="InterPro" id="IPR041437">
    <property type="entry name" value="GH115_C"/>
</dbReference>
<dbReference type="Gene3D" id="1.20.58.2150">
    <property type="match status" value="1"/>
</dbReference>
<gene>
    <name evidence="3" type="ORF">Micbo1qcDRAFT_223221</name>
</gene>
<accession>A0A136J8U0</accession>
<dbReference type="Gene3D" id="2.60.120.1620">
    <property type="match status" value="1"/>
</dbReference>
<dbReference type="PANTHER" id="PTHR37842">
    <property type="match status" value="1"/>
</dbReference>
<dbReference type="Proteomes" id="UP000070501">
    <property type="component" value="Unassembled WGS sequence"/>
</dbReference>
<dbReference type="AlphaFoldDB" id="A0A136J8U0"/>
<dbReference type="Pfam" id="PF17829">
    <property type="entry name" value="GH115_C"/>
    <property type="match status" value="1"/>
</dbReference>
<dbReference type="SUPFAM" id="SSF55545">
    <property type="entry name" value="beta-N-acetylhexosaminidase-like domain"/>
    <property type="match status" value="1"/>
</dbReference>
<dbReference type="GO" id="GO:0016787">
    <property type="term" value="F:hydrolase activity"/>
    <property type="evidence" value="ECO:0007669"/>
    <property type="project" value="UniProtKB-KW"/>
</dbReference>
<dbReference type="InParanoid" id="A0A136J8U0"/>
<dbReference type="Gene3D" id="3.20.20.520">
    <property type="entry name" value="Glycosyl hydrolase family 115"/>
    <property type="match status" value="1"/>
</dbReference>
<sequence length="988" mass="111242">MFESSLVTFAATPAGAEAQTLDLVGTPIVVDGSDYAGVKIASRALAADIDRVTGRGQNPVIELQTGDAATFTAKTAIIVGTVKSSALVQSLIASGELNPTSLGGQWECFSTAIIDKPSCLPECERAFVIAGSDKRGAIYGVYTITEQIGVSPWHWWADVPVKKHDKIYALPTSYQSRSPSVKYRGIFINDEAPALTGLVIEKFGKYGKEFHIKVFDLLLRLKANFMWPAMWPGYPNPGSSFFVDDEENQKTADEYGIVMSTSHHEPMQRATNEWFDKYERGTWSWISHKEEITQFFDEGLKRGLSYESYYTMGMRGEYDKAMATDDPAGVVQDVLNTQRHLIKTRTGAEKTVPQLLALYKEVQEYYDAGKLVVPDDVTLLFADDNFGSIRRLPSKAERGRKGGAGIYYHFEYVGHPRSYKWINSNSLGKTWHQLQEAHRRDARQIWVFNVGDIKPMEVPLTFAMALAWDIDSIKADSFHNFYETMAEREFDSSIAPFIASTWDRYDQLVAIRRHEHIEAPNFSLLHYNEAEQIEVEWQKLLAAVQHASDTQVSDSHRATFFELVLHPVKATTIYTSLRINQARNQFWAAQRRNTANKAARTVLDLFDADFALSEEFHSILEGKWNHIMRQTHYGFNDTWHAPSRDMISGLSFVQARQDSNPVVGQMGVSVEGHTGVRPGVCNEESDRTHPSRRDLVPGVTLERMTRYGAESRWFELYTRGTKTLDWECKVPHDWVKLSSMSGRLVPGQPDVRIHVSIDWEQVPRGFEEEVLIDVRTKGGNYGPYLDDFEQIHLPVQNRRIDDSTLAAFTGFVESDGYVSIPATSPTALPSGYRLLPKVSRLGSGSIALEHIASASSSPKASDLVYDMYIWETNQPAVLTLYFNMTLDLDPDEVMQYSVSLNGQLFDKQRLVEEPRNKGELPPGWATAVQDCAWKRRHEFGALPSGKHTLLVRLLHSNVMFEKAVLDLGGVKESYLGPPASRRLAAAER</sequence>
<evidence type="ECO:0000313" key="4">
    <source>
        <dbReference type="Proteomes" id="UP000070501"/>
    </source>
</evidence>
<reference evidence="4" key="1">
    <citation type="submission" date="2016-02" db="EMBL/GenBank/DDBJ databases">
        <title>Draft genome sequence of Microdochium bolleyi, a fungal endophyte of beachgrass.</title>
        <authorList>
            <consortium name="DOE Joint Genome Institute"/>
            <person name="David A.S."/>
            <person name="May G."/>
            <person name="Haridas S."/>
            <person name="Lim J."/>
            <person name="Wang M."/>
            <person name="Labutti K."/>
            <person name="Lipzen A."/>
            <person name="Barry K."/>
            <person name="Grigoriev I.V."/>
        </authorList>
    </citation>
    <scope>NUCLEOTIDE SEQUENCE [LARGE SCALE GENOMIC DNA]</scope>
    <source>
        <strain evidence="4">J235TASD1</strain>
    </source>
</reference>
<evidence type="ECO:0000313" key="3">
    <source>
        <dbReference type="EMBL" id="KXJ93594.1"/>
    </source>
</evidence>
<dbReference type="Pfam" id="PF15979">
    <property type="entry name" value="Glyco_hydro_115"/>
    <property type="match status" value="1"/>
</dbReference>
<dbReference type="OrthoDB" id="4849794at2759"/>
<keyword evidence="1" id="KW-0378">Hydrolase</keyword>